<dbReference type="Proteomes" id="UP000789860">
    <property type="component" value="Unassembled WGS sequence"/>
</dbReference>
<accession>A0ACA9K2S8</accession>
<dbReference type="EMBL" id="CAJVPM010000618">
    <property type="protein sequence ID" value="CAG8448149.1"/>
    <property type="molecule type" value="Genomic_DNA"/>
</dbReference>
<keyword evidence="2" id="KW-1185">Reference proteome</keyword>
<evidence type="ECO:0000313" key="2">
    <source>
        <dbReference type="Proteomes" id="UP000789860"/>
    </source>
</evidence>
<name>A0ACA9K2S8_9GLOM</name>
<protein>
    <submittedName>
        <fullName evidence="1">5292_t:CDS:1</fullName>
    </submittedName>
</protein>
<organism evidence="1 2">
    <name type="scientific">Scutellospora calospora</name>
    <dbReference type="NCBI Taxonomy" id="85575"/>
    <lineage>
        <taxon>Eukaryota</taxon>
        <taxon>Fungi</taxon>
        <taxon>Fungi incertae sedis</taxon>
        <taxon>Mucoromycota</taxon>
        <taxon>Glomeromycotina</taxon>
        <taxon>Glomeromycetes</taxon>
        <taxon>Diversisporales</taxon>
        <taxon>Gigasporaceae</taxon>
        <taxon>Scutellospora</taxon>
    </lineage>
</organism>
<evidence type="ECO:0000313" key="1">
    <source>
        <dbReference type="EMBL" id="CAG8448149.1"/>
    </source>
</evidence>
<proteinExistence type="predicted"/>
<sequence length="615" mass="70631">MRFFAAILSFLFAFFMNVRSHRISQIPRYYENDGCARIHKEYVTKNTNIFSYIDVKDCYESFPFDKEIAFQTIDTLNVLFHGFYSFLYKAREPPQKGFDYRPMDLLVQLEILKRKQYDNLFQFMDGVRKLIFELRDAHTSYTTNCFSSFVFYTNLTLYSVVTDEGVQKIKVFKDTIDPTNNNCEVTHIDGRRAIQVISEFPTFISRDLGVRFNAAIDVNYSGITFSTRIDLPGSPIMIYTLKCDNYIKVVKRSWNAIGIQSILENFNNSNTYFANICKNTTTDYKPLFDKLDEITKSHKNTYDVKSNEDVKLIYEITEFISFFKKQNFGVVKIKTEDVHLNHTLALKIIKGFKALANTGVKKVVLDLFDNFGGFVLISNFINQLLFPNNKKSSFDMDVRITEQLKPILQDLLNMTEIISSKTLKHFHSANELIGNNIITRGGVKEHYSNRFFLNDPNNYKRLISRHLITPLPWKSEDLIILTNSLCGSSCALIAEGAAEVNKVNTVAVGGFVGEPLSYASCQGGIAIDSTHIFNIICKLNLQNNTLLPKPFNFGGKLNIPSSEFYSIKNHNSLMEFTYKAADFRLFYTEQSIRDQSILWSQAVAFIGNKSKTFPK</sequence>
<reference evidence="1" key="1">
    <citation type="submission" date="2021-06" db="EMBL/GenBank/DDBJ databases">
        <authorList>
            <person name="Kallberg Y."/>
            <person name="Tangrot J."/>
            <person name="Rosling A."/>
        </authorList>
    </citation>
    <scope>NUCLEOTIDE SEQUENCE</scope>
    <source>
        <strain evidence="1">AU212A</strain>
    </source>
</reference>
<comment type="caution">
    <text evidence="1">The sequence shown here is derived from an EMBL/GenBank/DDBJ whole genome shotgun (WGS) entry which is preliminary data.</text>
</comment>
<gene>
    <name evidence="1" type="ORF">SCALOS_LOCUS1048</name>
</gene>